<dbReference type="Pfam" id="PF26607">
    <property type="entry name" value="DUF8189"/>
    <property type="match status" value="1"/>
</dbReference>
<dbReference type="Gene3D" id="2.120.10.70">
    <property type="entry name" value="Fucose-specific lectin"/>
    <property type="match status" value="1"/>
</dbReference>
<keyword evidence="3" id="KW-1185">Reference proteome</keyword>
<dbReference type="InterPro" id="IPR058502">
    <property type="entry name" value="PLL-like_beta-prop"/>
</dbReference>
<dbReference type="EMBL" id="CP095074">
    <property type="protein sequence ID" value="UOQ92354.1"/>
    <property type="molecule type" value="Genomic_DNA"/>
</dbReference>
<reference evidence="2 3" key="1">
    <citation type="submission" date="2022-04" db="EMBL/GenBank/DDBJ databases">
        <title>Halobacillus sp. isolated from saltern.</title>
        <authorList>
            <person name="Won M."/>
            <person name="Lee C.-M."/>
            <person name="Woen H.-Y."/>
            <person name="Kwon S.-W."/>
        </authorList>
    </citation>
    <scope>NUCLEOTIDE SEQUENCE [LARGE SCALE GENOMIC DNA]</scope>
    <source>
        <strain evidence="2 3">SSTM10-2</strain>
    </source>
</reference>
<protein>
    <submittedName>
        <fullName evidence="2">DUF346 domain-containing protein</fullName>
    </submittedName>
</protein>
<feature type="domain" description="PLL-like beta propeller" evidence="1">
    <location>
        <begin position="129"/>
        <end position="195"/>
    </location>
</feature>
<organism evidence="2 3">
    <name type="scientific">Halobacillus shinanisalinarum</name>
    <dbReference type="NCBI Taxonomy" id="2932258"/>
    <lineage>
        <taxon>Bacteria</taxon>
        <taxon>Bacillati</taxon>
        <taxon>Bacillota</taxon>
        <taxon>Bacilli</taxon>
        <taxon>Bacillales</taxon>
        <taxon>Bacillaceae</taxon>
        <taxon>Halobacillus</taxon>
    </lineage>
</organism>
<evidence type="ECO:0000259" key="1">
    <source>
        <dbReference type="Pfam" id="PF26607"/>
    </source>
</evidence>
<evidence type="ECO:0000313" key="3">
    <source>
        <dbReference type="Proteomes" id="UP000831880"/>
    </source>
</evidence>
<dbReference type="RefSeq" id="WP_244751964.1">
    <property type="nucleotide sequence ID" value="NZ_CP095074.1"/>
</dbReference>
<evidence type="ECO:0000313" key="2">
    <source>
        <dbReference type="EMBL" id="UOQ92354.1"/>
    </source>
</evidence>
<dbReference type="SUPFAM" id="SSF89372">
    <property type="entry name" value="Fucose-specific lectin"/>
    <property type="match status" value="1"/>
</dbReference>
<sequence>MFRHSQQPPPFIPAQYHDHPNNYVRQRPNVQEVMQILRTQHNNLYAQLEQAGMNRGIIDYVFSLAVSFTLNQANTNQTASQIYNQFQNRVPWLNFFFRQYNISPNVTQQILTRVIQITLDAIGNGGGQPQPGPNWSEWESLGGILTSGPAAASWQPNRLDVFARGTGDRLYHKWWNGRQWSDWENLGGTLTSSPAAVSWDLTE</sequence>
<accession>A0ABY4GWM7</accession>
<name>A0ABY4GWM7_9BACI</name>
<dbReference type="Proteomes" id="UP000831880">
    <property type="component" value="Chromosome"/>
</dbReference>
<proteinExistence type="predicted"/>
<gene>
    <name evidence="2" type="ORF">MUO14_18050</name>
</gene>